<keyword evidence="16" id="KW-0812">Transmembrane</keyword>
<feature type="transmembrane region" description="Helical" evidence="16">
    <location>
        <begin position="289"/>
        <end position="308"/>
    </location>
</feature>
<keyword evidence="6" id="KW-0645">Protease</keyword>
<evidence type="ECO:0000256" key="8">
    <source>
        <dbReference type="ARBA" id="ARBA00022741"/>
    </source>
</evidence>
<dbReference type="VEuPathDB" id="FungiDB:BO71DRAFT_143673"/>
<dbReference type="Pfam" id="PF00004">
    <property type="entry name" value="AAA"/>
    <property type="match status" value="1"/>
</dbReference>
<dbReference type="InterPro" id="IPR003960">
    <property type="entry name" value="ATPase_AAA_CS"/>
</dbReference>
<gene>
    <name evidence="18" type="ORF">BO71DRAFT_143673</name>
</gene>
<dbReference type="GO" id="GO:0004176">
    <property type="term" value="F:ATP-dependent peptidase activity"/>
    <property type="evidence" value="ECO:0007669"/>
    <property type="project" value="InterPro"/>
</dbReference>
<dbReference type="CDD" id="cd22265">
    <property type="entry name" value="UDM1_RNF168"/>
    <property type="match status" value="1"/>
</dbReference>
<dbReference type="SUPFAM" id="SSF52540">
    <property type="entry name" value="P-loop containing nucleoside triphosphate hydrolases"/>
    <property type="match status" value="1"/>
</dbReference>
<keyword evidence="14 16" id="KW-0472">Membrane</keyword>
<evidence type="ECO:0000256" key="6">
    <source>
        <dbReference type="ARBA" id="ARBA00022670"/>
    </source>
</evidence>
<dbReference type="InterPro" id="IPR000642">
    <property type="entry name" value="Peptidase_M41"/>
</dbReference>
<evidence type="ECO:0000256" key="14">
    <source>
        <dbReference type="ARBA" id="ARBA00023136"/>
    </source>
</evidence>
<evidence type="ECO:0000256" key="12">
    <source>
        <dbReference type="ARBA" id="ARBA00023049"/>
    </source>
</evidence>
<dbReference type="InterPro" id="IPR005936">
    <property type="entry name" value="FtsH"/>
</dbReference>
<evidence type="ECO:0000313" key="19">
    <source>
        <dbReference type="Proteomes" id="UP000247810"/>
    </source>
</evidence>
<evidence type="ECO:0000256" key="10">
    <source>
        <dbReference type="ARBA" id="ARBA00022833"/>
    </source>
</evidence>
<dbReference type="GO" id="GO:0005524">
    <property type="term" value="F:ATP binding"/>
    <property type="evidence" value="ECO:0007669"/>
    <property type="project" value="UniProtKB-KW"/>
</dbReference>
<evidence type="ECO:0000256" key="11">
    <source>
        <dbReference type="ARBA" id="ARBA00022840"/>
    </source>
</evidence>
<dbReference type="SMART" id="SM00382">
    <property type="entry name" value="AAA"/>
    <property type="match status" value="1"/>
</dbReference>
<evidence type="ECO:0000256" key="5">
    <source>
        <dbReference type="ARBA" id="ARBA00010550"/>
    </source>
</evidence>
<sequence>MAFQAPIPRPNLAAVTSDLWPSMSKLLNAPWKNAEFSRPGYAAPQDPTVGKTTTVSGAIPLPECLTTVSSEALKAGILGKSLPTGWTRSLFYEPTMWTSPSLATRRLASSPARSYSTLATSLNRLRPMPKVNGLSRLQQQRFVFGGTSHNLLAQKEKTASNNPSSANAQNAFYQALLRANMPSIVIERYKSGHFATNAATDELYMTALQRVGVLDTGAAVPPASEPGLSPERLQVIGQAVASQFRNGDMQSKTQYGTTTSQAGTGAKDAPLYVVVDESKGSSMFRWVKFLVYMFCLGWIVMTIANIAVETSGMLKNLKGPQPNEAQPQQQTVRFSDVHGCDEAKDELQELVEFLLNPERFSSLGGKLPKGVLLVGPPGTGKTLLARAVAGEAGVPFFYMSGSEFDEVYVGVGAKRVRELFTQARNKSPAIIFIDELDAIGAKRNERDAAYVKQTLNQLLTELDGFSQTSGVIIIAATNYPQLLDKALTRPGRFDRKVTVGLPDVRGRMDILKHHMKDVQISTDVDVAVIARGTPGFSGADLENLVNQAAVYASRNKQFKVGPRDFDWAKDKIIMGAESRSRFIQDKDKLLTAYHEAGHALVAYFSPSSTPLYKITIVPRGMALGVTHFLPEMDMVSKNYTEFLSDIDVSMGGKAAEELIFGPDKVTSGISADLQQATETAFTLVTQFGYSKKLGNVDLSTNYNRLSSETKQEIESEVRRLVEEARARATNILTEKRAELELLTKALIEYETLTKEEMEKVLRGEKLEKLEAPVPVTGPLKLPEVLQTPSLSSSAANRQPPKSNEPTDE</sequence>
<proteinExistence type="inferred from homology"/>
<dbReference type="Pfam" id="PF17862">
    <property type="entry name" value="AAA_lid_3"/>
    <property type="match status" value="1"/>
</dbReference>
<evidence type="ECO:0000256" key="1">
    <source>
        <dbReference type="ARBA" id="ARBA00001947"/>
    </source>
</evidence>
<feature type="domain" description="AAA+ ATPase" evidence="17">
    <location>
        <begin position="367"/>
        <end position="503"/>
    </location>
</feature>
<dbReference type="Gene3D" id="3.40.50.300">
    <property type="entry name" value="P-loop containing nucleotide triphosphate hydrolases"/>
    <property type="match status" value="1"/>
</dbReference>
<evidence type="ECO:0000256" key="7">
    <source>
        <dbReference type="ARBA" id="ARBA00022723"/>
    </source>
</evidence>
<dbReference type="STRING" id="1448320.A0A319D139"/>
<evidence type="ECO:0000313" key="18">
    <source>
        <dbReference type="EMBL" id="PYH88287.1"/>
    </source>
</evidence>
<dbReference type="GO" id="GO:0007005">
    <property type="term" value="P:mitochondrion organization"/>
    <property type="evidence" value="ECO:0007669"/>
    <property type="project" value="TreeGrafter"/>
</dbReference>
<dbReference type="FunFam" id="3.40.50.300:FF:000175">
    <property type="entry name" value="ATP-dependent zinc metalloprotease FTSH 4"/>
    <property type="match status" value="1"/>
</dbReference>
<comment type="similarity">
    <text evidence="5">In the N-terminal section; belongs to the AAA ATPase family.</text>
</comment>
<dbReference type="InterPro" id="IPR003959">
    <property type="entry name" value="ATPase_AAA_core"/>
</dbReference>
<dbReference type="GO" id="GO:0046872">
    <property type="term" value="F:metal ion binding"/>
    <property type="evidence" value="ECO:0007669"/>
    <property type="project" value="UniProtKB-KW"/>
</dbReference>
<dbReference type="InterPro" id="IPR003593">
    <property type="entry name" value="AAA+_ATPase"/>
</dbReference>
<evidence type="ECO:0000256" key="3">
    <source>
        <dbReference type="ARBA" id="ARBA00004370"/>
    </source>
</evidence>
<dbReference type="HAMAP" id="MF_01458">
    <property type="entry name" value="FtsH"/>
    <property type="match status" value="1"/>
</dbReference>
<dbReference type="Gene3D" id="1.10.8.60">
    <property type="match status" value="1"/>
</dbReference>
<dbReference type="OrthoDB" id="1413014at2759"/>
<evidence type="ECO:0000256" key="9">
    <source>
        <dbReference type="ARBA" id="ARBA00022801"/>
    </source>
</evidence>
<comment type="cofactor">
    <cofactor evidence="1">
        <name>Zn(2+)</name>
        <dbReference type="ChEBI" id="CHEBI:29105"/>
    </cofactor>
</comment>
<dbReference type="PANTHER" id="PTHR23076">
    <property type="entry name" value="METALLOPROTEASE M41 FTSH"/>
    <property type="match status" value="1"/>
</dbReference>
<keyword evidence="8" id="KW-0547">Nucleotide-binding</keyword>
<dbReference type="AlphaFoldDB" id="A0A319D139"/>
<dbReference type="NCBIfam" id="TIGR01241">
    <property type="entry name" value="FtsH_fam"/>
    <property type="match status" value="1"/>
</dbReference>
<dbReference type="InterPro" id="IPR048438">
    <property type="entry name" value="Yme1-like_N"/>
</dbReference>
<keyword evidence="11" id="KW-0067">ATP-binding</keyword>
<dbReference type="CDD" id="cd19501">
    <property type="entry name" value="RecA-like_FtsH"/>
    <property type="match status" value="1"/>
</dbReference>
<protein>
    <submittedName>
        <fullName evidence="18">ATP-dependent metallopeptidase Hfl</fullName>
    </submittedName>
</protein>
<dbReference type="InterPro" id="IPR037219">
    <property type="entry name" value="Peptidase_M41-like"/>
</dbReference>
<evidence type="ECO:0000256" key="2">
    <source>
        <dbReference type="ARBA" id="ARBA00004173"/>
    </source>
</evidence>
<evidence type="ECO:0000259" key="17">
    <source>
        <dbReference type="SMART" id="SM00382"/>
    </source>
</evidence>
<comment type="subcellular location">
    <subcellularLocation>
        <location evidence="3">Membrane</location>
    </subcellularLocation>
    <subcellularLocation>
        <location evidence="2">Mitochondrion</location>
    </subcellularLocation>
</comment>
<dbReference type="InterPro" id="IPR041569">
    <property type="entry name" value="AAA_lid_3"/>
</dbReference>
<evidence type="ECO:0000256" key="13">
    <source>
        <dbReference type="ARBA" id="ARBA00023128"/>
    </source>
</evidence>
<evidence type="ECO:0000256" key="16">
    <source>
        <dbReference type="SAM" id="Phobius"/>
    </source>
</evidence>
<dbReference type="GO" id="GO:0005743">
    <property type="term" value="C:mitochondrial inner membrane"/>
    <property type="evidence" value="ECO:0007669"/>
    <property type="project" value="TreeGrafter"/>
</dbReference>
<reference evidence="18 19" key="1">
    <citation type="submission" date="2018-02" db="EMBL/GenBank/DDBJ databases">
        <title>The genomes of Aspergillus section Nigri reveals drivers in fungal speciation.</title>
        <authorList>
            <consortium name="DOE Joint Genome Institute"/>
            <person name="Vesth T.C."/>
            <person name="Nybo J."/>
            <person name="Theobald S."/>
            <person name="Brandl J."/>
            <person name="Frisvad J.C."/>
            <person name="Nielsen K.F."/>
            <person name="Lyhne E.K."/>
            <person name="Kogle M.E."/>
            <person name="Kuo A."/>
            <person name="Riley R."/>
            <person name="Clum A."/>
            <person name="Nolan M."/>
            <person name="Lipzen A."/>
            <person name="Salamov A."/>
            <person name="Henrissat B."/>
            <person name="Wiebenga A."/>
            <person name="De vries R.P."/>
            <person name="Grigoriev I.V."/>
            <person name="Mortensen U.H."/>
            <person name="Andersen M.R."/>
            <person name="Baker S.E."/>
        </authorList>
    </citation>
    <scope>NUCLEOTIDE SEQUENCE [LARGE SCALE GENOMIC DNA]</scope>
    <source>
        <strain evidence="18 19">CBS 707.79</strain>
    </source>
</reference>
<dbReference type="Pfam" id="PF21232">
    <property type="entry name" value="Yme1-like_N"/>
    <property type="match status" value="1"/>
</dbReference>
<keyword evidence="16" id="KW-1133">Transmembrane helix</keyword>
<dbReference type="Gene3D" id="1.20.58.760">
    <property type="entry name" value="Peptidase M41"/>
    <property type="match status" value="1"/>
</dbReference>
<dbReference type="FunFam" id="1.20.58.760:FF:000002">
    <property type="entry name" value="ATP-dependent zinc metalloprotease FtsH"/>
    <property type="match status" value="1"/>
</dbReference>
<dbReference type="InterPro" id="IPR027417">
    <property type="entry name" value="P-loop_NTPase"/>
</dbReference>
<keyword evidence="19" id="KW-1185">Reference proteome</keyword>
<dbReference type="Proteomes" id="UP000247810">
    <property type="component" value="Unassembled WGS sequence"/>
</dbReference>
<feature type="region of interest" description="Disordered" evidence="15">
    <location>
        <begin position="772"/>
        <end position="808"/>
    </location>
</feature>
<keyword evidence="12" id="KW-0482">Metalloprotease</keyword>
<dbReference type="GO" id="GO:0016887">
    <property type="term" value="F:ATP hydrolysis activity"/>
    <property type="evidence" value="ECO:0007669"/>
    <property type="project" value="InterPro"/>
</dbReference>
<dbReference type="FunFam" id="1.10.8.60:FF:000001">
    <property type="entry name" value="ATP-dependent zinc metalloprotease FtsH"/>
    <property type="match status" value="1"/>
</dbReference>
<dbReference type="PANTHER" id="PTHR23076:SF97">
    <property type="entry name" value="ATP-DEPENDENT ZINC METALLOPROTEASE YME1L1"/>
    <property type="match status" value="1"/>
</dbReference>
<name>A0A319D139_9EURO</name>
<dbReference type="EMBL" id="KZ826108">
    <property type="protein sequence ID" value="PYH88287.1"/>
    <property type="molecule type" value="Genomic_DNA"/>
</dbReference>
<dbReference type="GO" id="GO:0004222">
    <property type="term" value="F:metalloendopeptidase activity"/>
    <property type="evidence" value="ECO:0007669"/>
    <property type="project" value="InterPro"/>
</dbReference>
<dbReference type="SUPFAM" id="SSF140990">
    <property type="entry name" value="FtsH protease domain-like"/>
    <property type="match status" value="1"/>
</dbReference>
<dbReference type="PROSITE" id="PS00674">
    <property type="entry name" value="AAA"/>
    <property type="match status" value="1"/>
</dbReference>
<dbReference type="Pfam" id="PF01434">
    <property type="entry name" value="Peptidase_M41"/>
    <property type="match status" value="1"/>
</dbReference>
<keyword evidence="13" id="KW-0496">Mitochondrion</keyword>
<keyword evidence="7" id="KW-0479">Metal-binding</keyword>
<keyword evidence="10" id="KW-0862">Zinc</keyword>
<accession>A0A319D139</accession>
<feature type="compositionally biased region" description="Polar residues" evidence="15">
    <location>
        <begin position="786"/>
        <end position="808"/>
    </location>
</feature>
<evidence type="ECO:0000256" key="4">
    <source>
        <dbReference type="ARBA" id="ARBA00010044"/>
    </source>
</evidence>
<evidence type="ECO:0000256" key="15">
    <source>
        <dbReference type="SAM" id="MobiDB-lite"/>
    </source>
</evidence>
<dbReference type="GO" id="GO:0141164">
    <property type="term" value="P:mitochondrial protein quality control"/>
    <property type="evidence" value="ECO:0007669"/>
    <property type="project" value="UniProtKB-ARBA"/>
</dbReference>
<keyword evidence="9" id="KW-0378">Hydrolase</keyword>
<organism evidence="18 19">
    <name type="scientific">Aspergillus ellipticus CBS 707.79</name>
    <dbReference type="NCBI Taxonomy" id="1448320"/>
    <lineage>
        <taxon>Eukaryota</taxon>
        <taxon>Fungi</taxon>
        <taxon>Dikarya</taxon>
        <taxon>Ascomycota</taxon>
        <taxon>Pezizomycotina</taxon>
        <taxon>Eurotiomycetes</taxon>
        <taxon>Eurotiomycetidae</taxon>
        <taxon>Eurotiales</taxon>
        <taxon>Aspergillaceae</taxon>
        <taxon>Aspergillus</taxon>
        <taxon>Aspergillus subgen. Circumdati</taxon>
    </lineage>
</organism>
<comment type="similarity">
    <text evidence="4">In the C-terminal section; belongs to the peptidase M41 family.</text>
</comment>